<feature type="repeat" description="WD" evidence="1">
    <location>
        <begin position="19"/>
        <end position="59"/>
    </location>
</feature>
<dbReference type="AlphaFoldDB" id="A0A853B5W9"/>
<evidence type="ECO:0000256" key="1">
    <source>
        <dbReference type="PROSITE-ProRule" id="PRU00221"/>
    </source>
</evidence>
<name>A0A853B5W9_9PSEU</name>
<dbReference type="InterPro" id="IPR001680">
    <property type="entry name" value="WD40_rpt"/>
</dbReference>
<dbReference type="PROSITE" id="PS50082">
    <property type="entry name" value="WD_REPEATS_2"/>
    <property type="match status" value="2"/>
</dbReference>
<protein>
    <submittedName>
        <fullName evidence="2">WD40 repeat protein</fullName>
    </submittedName>
</protein>
<organism evidence="2 3">
    <name type="scientific">Amycolatopsis endophytica</name>
    <dbReference type="NCBI Taxonomy" id="860233"/>
    <lineage>
        <taxon>Bacteria</taxon>
        <taxon>Bacillati</taxon>
        <taxon>Actinomycetota</taxon>
        <taxon>Actinomycetes</taxon>
        <taxon>Pseudonocardiales</taxon>
        <taxon>Pseudonocardiaceae</taxon>
        <taxon>Amycolatopsis</taxon>
    </lineage>
</organism>
<feature type="repeat" description="WD" evidence="1">
    <location>
        <begin position="59"/>
        <end position="100"/>
    </location>
</feature>
<sequence length="133" mass="13846">MTRSRITAPVETRTADRTLIGHTSPVNAVAFHPDGHLFATGGDATARLWDAGTGEPGLVYTADAHVLSVAFNPDGTTLAIGDWSGTVALWRLGTDEVTTLAGPDAPVQKLAFSPDGGMLAASYAERLDGTGRR</sequence>
<dbReference type="Proteomes" id="UP000549616">
    <property type="component" value="Unassembled WGS sequence"/>
</dbReference>
<reference evidence="2 3" key="1">
    <citation type="submission" date="2020-07" db="EMBL/GenBank/DDBJ databases">
        <title>Sequencing the genomes of 1000 actinobacteria strains.</title>
        <authorList>
            <person name="Klenk H.-P."/>
        </authorList>
    </citation>
    <scope>NUCLEOTIDE SEQUENCE [LARGE SCALE GENOMIC DNA]</scope>
    <source>
        <strain evidence="2 3">DSM 104006</strain>
    </source>
</reference>
<dbReference type="PANTHER" id="PTHR19879">
    <property type="entry name" value="TRANSCRIPTION INITIATION FACTOR TFIID"/>
    <property type="match status" value="1"/>
</dbReference>
<dbReference type="SMART" id="SM00320">
    <property type="entry name" value="WD40"/>
    <property type="match status" value="3"/>
</dbReference>
<dbReference type="InterPro" id="IPR015943">
    <property type="entry name" value="WD40/YVTN_repeat-like_dom_sf"/>
</dbReference>
<dbReference type="PROSITE" id="PS50294">
    <property type="entry name" value="WD_REPEATS_REGION"/>
    <property type="match status" value="1"/>
</dbReference>
<keyword evidence="3" id="KW-1185">Reference proteome</keyword>
<dbReference type="EMBL" id="JACCFK010000001">
    <property type="protein sequence ID" value="NYI90164.1"/>
    <property type="molecule type" value="Genomic_DNA"/>
</dbReference>
<keyword evidence="1" id="KW-0853">WD repeat</keyword>
<dbReference type="SUPFAM" id="SSF50978">
    <property type="entry name" value="WD40 repeat-like"/>
    <property type="match status" value="1"/>
</dbReference>
<gene>
    <name evidence="2" type="ORF">HNR02_003487</name>
</gene>
<dbReference type="Gene3D" id="2.130.10.10">
    <property type="entry name" value="YVTN repeat-like/Quinoprotein amine dehydrogenase"/>
    <property type="match status" value="1"/>
</dbReference>
<evidence type="ECO:0000313" key="2">
    <source>
        <dbReference type="EMBL" id="NYI90164.1"/>
    </source>
</evidence>
<dbReference type="Pfam" id="PF00400">
    <property type="entry name" value="WD40"/>
    <property type="match status" value="3"/>
</dbReference>
<dbReference type="RefSeq" id="WP_179774212.1">
    <property type="nucleotide sequence ID" value="NZ_JACCFK010000001.1"/>
</dbReference>
<dbReference type="PANTHER" id="PTHR19879:SF9">
    <property type="entry name" value="TRANSCRIPTION INITIATION FACTOR TFIID SUBUNIT 5"/>
    <property type="match status" value="1"/>
</dbReference>
<proteinExistence type="predicted"/>
<comment type="caution">
    <text evidence="2">The sequence shown here is derived from an EMBL/GenBank/DDBJ whole genome shotgun (WGS) entry which is preliminary data.</text>
</comment>
<evidence type="ECO:0000313" key="3">
    <source>
        <dbReference type="Proteomes" id="UP000549616"/>
    </source>
</evidence>
<dbReference type="InterPro" id="IPR036322">
    <property type="entry name" value="WD40_repeat_dom_sf"/>
</dbReference>
<accession>A0A853B5W9</accession>